<evidence type="ECO:0000259" key="3">
    <source>
        <dbReference type="PROSITE" id="PS50003"/>
    </source>
</evidence>
<dbReference type="KEGG" id="aplc:110984894"/>
<dbReference type="SUPFAM" id="SSF53067">
    <property type="entry name" value="Actin-like ATPase domain"/>
    <property type="match status" value="2"/>
</dbReference>
<accession>A0A8B7Z8B3</accession>
<dbReference type="InterPro" id="IPR043129">
    <property type="entry name" value="ATPase_NBD"/>
</dbReference>
<dbReference type="RefSeq" id="XP_022101202.1">
    <property type="nucleotide sequence ID" value="XM_022245510.1"/>
</dbReference>
<dbReference type="AlphaFoldDB" id="A0A8B7Z8B3"/>
<dbReference type="Pfam" id="PF00169">
    <property type="entry name" value="PH"/>
    <property type="match status" value="1"/>
</dbReference>
<dbReference type="InterPro" id="IPR001849">
    <property type="entry name" value="PH_domain"/>
</dbReference>
<organism evidence="4 5">
    <name type="scientific">Acanthaster planci</name>
    <name type="common">Crown-of-thorns starfish</name>
    <dbReference type="NCBI Taxonomy" id="133434"/>
    <lineage>
        <taxon>Eukaryota</taxon>
        <taxon>Metazoa</taxon>
        <taxon>Echinodermata</taxon>
        <taxon>Eleutherozoa</taxon>
        <taxon>Asterozoa</taxon>
        <taxon>Asteroidea</taxon>
        <taxon>Valvatacea</taxon>
        <taxon>Valvatida</taxon>
        <taxon>Acanthasteridae</taxon>
        <taxon>Acanthaster</taxon>
    </lineage>
</organism>
<evidence type="ECO:0000313" key="5">
    <source>
        <dbReference type="RefSeq" id="XP_022101202.1"/>
    </source>
</evidence>
<protein>
    <submittedName>
        <fullName evidence="5">Uncharacterized protein LOC110984894 isoform X1</fullName>
    </submittedName>
</protein>
<reference evidence="5" key="1">
    <citation type="submission" date="2025-08" db="UniProtKB">
        <authorList>
            <consortium name="RefSeq"/>
        </authorList>
    </citation>
    <scope>IDENTIFICATION</scope>
</reference>
<evidence type="ECO:0000256" key="1">
    <source>
        <dbReference type="RuleBase" id="RU000487"/>
    </source>
</evidence>
<evidence type="ECO:0000256" key="2">
    <source>
        <dbReference type="SAM" id="MobiDB-lite"/>
    </source>
</evidence>
<proteinExistence type="inferred from homology"/>
<dbReference type="OrthoDB" id="337660at2759"/>
<dbReference type="PROSITE" id="PS50003">
    <property type="entry name" value="PH_DOMAIN"/>
    <property type="match status" value="1"/>
</dbReference>
<feature type="region of interest" description="Disordered" evidence="2">
    <location>
        <begin position="106"/>
        <end position="142"/>
    </location>
</feature>
<dbReference type="Gene3D" id="3.90.640.10">
    <property type="entry name" value="Actin, Chain A, domain 4"/>
    <property type="match status" value="1"/>
</dbReference>
<feature type="region of interest" description="Disordered" evidence="2">
    <location>
        <begin position="204"/>
        <end position="239"/>
    </location>
</feature>
<gene>
    <name evidence="5" type="primary">LOC110984894</name>
</gene>
<name>A0A8B7Z8B3_ACAPL</name>
<evidence type="ECO:0000313" key="4">
    <source>
        <dbReference type="Proteomes" id="UP000694845"/>
    </source>
</evidence>
<dbReference type="OMA" id="IMIPRLG"/>
<dbReference type="InterPro" id="IPR011993">
    <property type="entry name" value="PH-like_dom_sf"/>
</dbReference>
<keyword evidence="4" id="KW-1185">Reference proteome</keyword>
<dbReference type="SMART" id="SM00233">
    <property type="entry name" value="PH"/>
    <property type="match status" value="1"/>
</dbReference>
<comment type="similarity">
    <text evidence="1">Belongs to the actin family.</text>
</comment>
<dbReference type="Gene3D" id="2.30.29.30">
    <property type="entry name" value="Pleckstrin-homology domain (PH domain)/Phosphotyrosine-binding domain (PTB)"/>
    <property type="match status" value="1"/>
</dbReference>
<feature type="compositionally biased region" description="Low complexity" evidence="2">
    <location>
        <begin position="133"/>
        <end position="142"/>
    </location>
</feature>
<feature type="compositionally biased region" description="Basic residues" evidence="2">
    <location>
        <begin position="283"/>
        <end position="292"/>
    </location>
</feature>
<dbReference type="GeneID" id="110984894"/>
<feature type="region of interest" description="Disordered" evidence="2">
    <location>
        <begin position="268"/>
        <end position="301"/>
    </location>
</feature>
<dbReference type="PANTHER" id="PTHR11937">
    <property type="entry name" value="ACTIN"/>
    <property type="match status" value="1"/>
</dbReference>
<sequence>MACSSRRIVSRVNSTISGSHLLDLTDEEFDAVLQILSPRELEDAAHVLQDAINKLQHEYKRLSSVQYSDEEDNNNQFTSSEQKLAKLCLRNRKCLSRLMTVEWESEKKSESSSELSSEVSSDELTDHQDSDGSEISSECSSCLSHKRDTQTFAELESISEEVVPEGPRPTDLKSCRDFVQSLAAQVEAMQEAIRKSKDDLLSEEVPTVKQKSNYQETSSSSDTFRIGSGDYSDVPEEDPHLAEPEYMYSLNSSRLEDDGSYETPMRRMDRQVKGQNGPTTAKLRNHAHHHSQLTHSLDQSEYEEVLRVPRRHQNRPESGQNYMAVSSMYINTEVPMNNSARLDENSTNHILNSSVPTADDTAIYEFPPADDCCEADEHLDRSIRGSLSSNHHEEVIYKYDGPIIFGISDTSEVVHFEERDNVKKWDPIPIVQDLYSNIQRHQQDRESPLCRAGEVSMEGYMEKLPMGRRRASFIKKWKKRYFRSKQGNLFYYEDHKAKKSLGYIQLVGGRITEISNKCIEVTDLRGRVLLLRCSSRMEFEDWKVILNAESGVYSPTPKSPAVPTIRKHVAIIDMGGCSVRAGVLSDSDSPNPQVFFPCVVATNTKHKDRVAYGFEALTPEVRCLSKLTSPFRNPSLQEQVKVRRTKFKLSMQTVEGLLDTAFTELGIDPIAYQLMVILPFNLGPKLTEKVVEMIFDRFNPEGVFVQEQALMALYSYKATSGIVVNIGERIDVVPIVDGYIIQKGVYRLPFGGRQITEHLQRLLTEGGYRFFTEIEMYIARYLKERACFVAQDYHAEFKFCSLDPELCSTYIDVEKFDVPNGSRSVKLDYSRFRSTEGLFHPEVWGKDHPGLHTLVYNAIQACSNDIRKQMCRSVYLCGGTTLLPGLAERLRSELCRMLPKSSPVKVHASPERYHSAYNGGTVLGTLSAFDNMCITKEDWKQLGATSLTKWQNT</sequence>
<dbReference type="Pfam" id="PF00022">
    <property type="entry name" value="Actin"/>
    <property type="match status" value="1"/>
</dbReference>
<dbReference type="Proteomes" id="UP000694845">
    <property type="component" value="Unplaced"/>
</dbReference>
<dbReference type="InterPro" id="IPR004000">
    <property type="entry name" value="Actin"/>
</dbReference>
<dbReference type="Gene3D" id="3.30.420.40">
    <property type="match status" value="2"/>
</dbReference>
<feature type="compositionally biased region" description="Polar residues" evidence="2">
    <location>
        <begin position="209"/>
        <end position="223"/>
    </location>
</feature>
<dbReference type="SUPFAM" id="SSF50729">
    <property type="entry name" value="PH domain-like"/>
    <property type="match status" value="1"/>
</dbReference>
<feature type="domain" description="PH" evidence="3">
    <location>
        <begin position="454"/>
        <end position="551"/>
    </location>
</feature>
<dbReference type="SMART" id="SM00268">
    <property type="entry name" value="ACTIN"/>
    <property type="match status" value="1"/>
</dbReference>